<keyword evidence="7 8" id="KW-0472">Membrane</keyword>
<dbReference type="PRINTS" id="PR01806">
    <property type="entry name" value="VIRFACTRMVIN"/>
</dbReference>
<feature type="transmembrane region" description="Helical" evidence="8">
    <location>
        <begin position="54"/>
        <end position="72"/>
    </location>
</feature>
<name>A0ABS7HW07_9MICO</name>
<organism evidence="9 10">
    <name type="scientific">Microbacterium ureisolvens</name>
    <dbReference type="NCBI Taxonomy" id="2781186"/>
    <lineage>
        <taxon>Bacteria</taxon>
        <taxon>Bacillati</taxon>
        <taxon>Actinomycetota</taxon>
        <taxon>Actinomycetes</taxon>
        <taxon>Micrococcales</taxon>
        <taxon>Microbacteriaceae</taxon>
        <taxon>Microbacterium</taxon>
    </lineage>
</organism>
<feature type="transmembrane region" description="Helical" evidence="8">
    <location>
        <begin position="280"/>
        <end position="301"/>
    </location>
</feature>
<gene>
    <name evidence="9" type="primary">murJ</name>
    <name evidence="9" type="ORF">JNB61_07180</name>
</gene>
<dbReference type="EMBL" id="JAEUAX010000003">
    <property type="protein sequence ID" value="MBW9109551.1"/>
    <property type="molecule type" value="Genomic_DNA"/>
</dbReference>
<comment type="subcellular location">
    <subcellularLocation>
        <location evidence="1">Cell membrane</location>
        <topology evidence="1">Multi-pass membrane protein</topology>
    </subcellularLocation>
</comment>
<feature type="transmembrane region" description="Helical" evidence="8">
    <location>
        <begin position="123"/>
        <end position="146"/>
    </location>
</feature>
<feature type="transmembrane region" description="Helical" evidence="8">
    <location>
        <begin position="326"/>
        <end position="346"/>
    </location>
</feature>
<keyword evidence="5" id="KW-0573">Peptidoglycan synthesis</keyword>
<evidence type="ECO:0000256" key="2">
    <source>
        <dbReference type="ARBA" id="ARBA00022475"/>
    </source>
</evidence>
<dbReference type="Pfam" id="PF03023">
    <property type="entry name" value="MurJ"/>
    <property type="match status" value="1"/>
</dbReference>
<feature type="transmembrane region" description="Helical" evidence="8">
    <location>
        <begin position="390"/>
        <end position="410"/>
    </location>
</feature>
<feature type="transmembrane region" description="Helical" evidence="8">
    <location>
        <begin position="358"/>
        <end position="378"/>
    </location>
</feature>
<feature type="transmembrane region" description="Helical" evidence="8">
    <location>
        <begin position="495"/>
        <end position="519"/>
    </location>
</feature>
<sequence>MSGIGRASVLIGAGTIVSRLTGFLRGIVLVAVVGAVGSRAGDAFTTANQLPNNIYAIISTGLLTAVIVPQIVKAASHQDGGRAFISKVFTLGTVVLLVAAVLATLAAPWLVRLYAPGYAPDQLALATTFAYWCLPQIVFYGLYALVGEALNARRIYGPFTWAPIVNNIVSIAGFLLFLALFGGPVTEVVDWTQTMIVLLAGTATFGIVVQAVILFFFWRRTGLHVRPDFRWRGVGLGQIGRLAGWTFLMVVAGQLAGLLQSRVVSEASGAGPAAAVSANAWLLFMLPYSIIVLSIGTPYFTQLSEHAHAGRDDDVRADIGRSIRTLGVFIVIATFALAAAAVPASRIFTNSADDAVDAAWVLLAYLIGLVPLAVLFVIQRTFYAYSDTRTPFFFTLLQCGIVIATAFGARALVDADVIGLEYLAAAVAVGQSLSSIVQVVLATWLLHRRLGSLAIGSWMLSLGRFVLAAIPAAAAGWLVFLWFGGPDGWTASSQLLGAVGAAVIGTVSIAVYVGFLALLRAPELSVATGLVRRLLPGRR</sequence>
<keyword evidence="10" id="KW-1185">Reference proteome</keyword>
<dbReference type="Proteomes" id="UP000777440">
    <property type="component" value="Unassembled WGS sequence"/>
</dbReference>
<evidence type="ECO:0000256" key="7">
    <source>
        <dbReference type="ARBA" id="ARBA00023136"/>
    </source>
</evidence>
<dbReference type="InterPro" id="IPR051050">
    <property type="entry name" value="Lipid_II_flippase_MurJ/MviN"/>
</dbReference>
<comment type="caution">
    <text evidence="9">The sequence shown here is derived from an EMBL/GenBank/DDBJ whole genome shotgun (WGS) entry which is preliminary data.</text>
</comment>
<dbReference type="PANTHER" id="PTHR47019">
    <property type="entry name" value="LIPID II FLIPPASE MURJ"/>
    <property type="match status" value="1"/>
</dbReference>
<evidence type="ECO:0000313" key="9">
    <source>
        <dbReference type="EMBL" id="MBW9109551.1"/>
    </source>
</evidence>
<reference evidence="9 10" key="1">
    <citation type="journal article" date="2021" name="MBio">
        <title>Poor Competitiveness of Bradyrhizobium in Pigeon Pea Root Colonization in Indian Soils.</title>
        <authorList>
            <person name="Chalasani D."/>
            <person name="Basu A."/>
            <person name="Pullabhotla S.V.S.R.N."/>
            <person name="Jorrin B."/>
            <person name="Neal A.L."/>
            <person name="Poole P.S."/>
            <person name="Podile A.R."/>
            <person name="Tkacz A."/>
        </authorList>
    </citation>
    <scope>NUCLEOTIDE SEQUENCE [LARGE SCALE GENOMIC DNA]</scope>
    <source>
        <strain evidence="9 10">HU12</strain>
    </source>
</reference>
<evidence type="ECO:0000256" key="4">
    <source>
        <dbReference type="ARBA" id="ARBA00022960"/>
    </source>
</evidence>
<evidence type="ECO:0000256" key="5">
    <source>
        <dbReference type="ARBA" id="ARBA00022984"/>
    </source>
</evidence>
<evidence type="ECO:0000256" key="3">
    <source>
        <dbReference type="ARBA" id="ARBA00022692"/>
    </source>
</evidence>
<evidence type="ECO:0000313" key="10">
    <source>
        <dbReference type="Proteomes" id="UP000777440"/>
    </source>
</evidence>
<dbReference type="InterPro" id="IPR004268">
    <property type="entry name" value="MurJ"/>
</dbReference>
<keyword evidence="6 8" id="KW-1133">Transmembrane helix</keyword>
<keyword evidence="3 8" id="KW-0812">Transmembrane</keyword>
<feature type="transmembrane region" description="Helical" evidence="8">
    <location>
        <begin position="7"/>
        <end position="34"/>
    </location>
</feature>
<protein>
    <submittedName>
        <fullName evidence="9">Murein biosynthesis integral membrane protein MurJ</fullName>
    </submittedName>
</protein>
<accession>A0ABS7HW07</accession>
<keyword evidence="4" id="KW-0133">Cell shape</keyword>
<feature type="transmembrane region" description="Helical" evidence="8">
    <location>
        <begin position="239"/>
        <end position="260"/>
    </location>
</feature>
<evidence type="ECO:0000256" key="6">
    <source>
        <dbReference type="ARBA" id="ARBA00022989"/>
    </source>
</evidence>
<dbReference type="NCBIfam" id="TIGR01695">
    <property type="entry name" value="murJ_mviN"/>
    <property type="match status" value="1"/>
</dbReference>
<proteinExistence type="predicted"/>
<feature type="transmembrane region" description="Helical" evidence="8">
    <location>
        <begin position="158"/>
        <end position="183"/>
    </location>
</feature>
<evidence type="ECO:0000256" key="1">
    <source>
        <dbReference type="ARBA" id="ARBA00004651"/>
    </source>
</evidence>
<keyword evidence="2" id="KW-1003">Cell membrane</keyword>
<feature type="transmembrane region" description="Helical" evidence="8">
    <location>
        <begin position="195"/>
        <end position="218"/>
    </location>
</feature>
<feature type="transmembrane region" description="Helical" evidence="8">
    <location>
        <begin position="84"/>
        <end position="111"/>
    </location>
</feature>
<feature type="transmembrane region" description="Helical" evidence="8">
    <location>
        <begin position="422"/>
        <end position="446"/>
    </location>
</feature>
<dbReference type="PANTHER" id="PTHR47019:SF1">
    <property type="entry name" value="LIPID II FLIPPASE MURJ"/>
    <property type="match status" value="1"/>
</dbReference>
<feature type="transmembrane region" description="Helical" evidence="8">
    <location>
        <begin position="458"/>
        <end position="483"/>
    </location>
</feature>
<dbReference type="RefSeq" id="WP_220339195.1">
    <property type="nucleotide sequence ID" value="NZ_JAEUAX010000003.1"/>
</dbReference>
<evidence type="ECO:0000256" key="8">
    <source>
        <dbReference type="SAM" id="Phobius"/>
    </source>
</evidence>